<protein>
    <submittedName>
        <fullName evidence="3">9958_t:CDS:1</fullName>
    </submittedName>
</protein>
<feature type="region of interest" description="Disordered" evidence="1">
    <location>
        <begin position="1"/>
        <end position="136"/>
    </location>
</feature>
<evidence type="ECO:0000313" key="4">
    <source>
        <dbReference type="Proteomes" id="UP000789572"/>
    </source>
</evidence>
<dbReference type="OrthoDB" id="2138648at2759"/>
<evidence type="ECO:0000256" key="1">
    <source>
        <dbReference type="SAM" id="MobiDB-lite"/>
    </source>
</evidence>
<proteinExistence type="predicted"/>
<evidence type="ECO:0000259" key="2">
    <source>
        <dbReference type="Pfam" id="PF11160"/>
    </source>
</evidence>
<accession>A0A9N9ANC7</accession>
<feature type="compositionally biased region" description="Basic and acidic residues" evidence="1">
    <location>
        <begin position="36"/>
        <end position="45"/>
    </location>
</feature>
<gene>
    <name evidence="3" type="ORF">POCULU_LOCUS4345</name>
</gene>
<organism evidence="3 4">
    <name type="scientific">Paraglomus occultum</name>
    <dbReference type="NCBI Taxonomy" id="144539"/>
    <lineage>
        <taxon>Eukaryota</taxon>
        <taxon>Fungi</taxon>
        <taxon>Fungi incertae sedis</taxon>
        <taxon>Mucoromycota</taxon>
        <taxon>Glomeromycotina</taxon>
        <taxon>Glomeromycetes</taxon>
        <taxon>Paraglomerales</taxon>
        <taxon>Paraglomeraceae</taxon>
        <taxon>Paraglomus</taxon>
    </lineage>
</organism>
<reference evidence="3" key="1">
    <citation type="submission" date="2021-06" db="EMBL/GenBank/DDBJ databases">
        <authorList>
            <person name="Kallberg Y."/>
            <person name="Tangrot J."/>
            <person name="Rosling A."/>
        </authorList>
    </citation>
    <scope>NUCLEOTIDE SEQUENCE</scope>
    <source>
        <strain evidence="3">IA702</strain>
    </source>
</reference>
<keyword evidence="4" id="KW-1185">Reference proteome</keyword>
<feature type="domain" description="Hypervirulence associated protein TUDOR" evidence="2">
    <location>
        <begin position="16"/>
        <end position="70"/>
    </location>
</feature>
<sequence length="136" mass="15946">MSKETRTLEEKDIQPGDYVGTNFRGGTRQGYVERIATTKEEDQKPKVVRPPKVIFKDQHGHVVAHNPSTLWKDETKSERESSGIKAEQENYFKDEDYNEEEDEDYKPPPEGEEEDEDEEIKPEEIEEMKQELNINM</sequence>
<dbReference type="Pfam" id="PF11160">
    <property type="entry name" value="Hva1_TUDOR"/>
    <property type="match status" value="1"/>
</dbReference>
<dbReference type="AlphaFoldDB" id="A0A9N9ANC7"/>
<feature type="compositionally biased region" description="Basic and acidic residues" evidence="1">
    <location>
        <begin position="1"/>
        <end position="14"/>
    </location>
</feature>
<dbReference type="Gene3D" id="2.30.30.1060">
    <property type="match status" value="1"/>
</dbReference>
<dbReference type="InterPro" id="IPR021331">
    <property type="entry name" value="Hva1_TUDOR"/>
</dbReference>
<dbReference type="Proteomes" id="UP000789572">
    <property type="component" value="Unassembled WGS sequence"/>
</dbReference>
<feature type="compositionally biased region" description="Acidic residues" evidence="1">
    <location>
        <begin position="96"/>
        <end position="126"/>
    </location>
</feature>
<comment type="caution">
    <text evidence="3">The sequence shown here is derived from an EMBL/GenBank/DDBJ whole genome shotgun (WGS) entry which is preliminary data.</text>
</comment>
<feature type="compositionally biased region" description="Basic and acidic residues" evidence="1">
    <location>
        <begin position="71"/>
        <end position="95"/>
    </location>
</feature>
<dbReference type="EMBL" id="CAJVPJ010000556">
    <property type="protein sequence ID" value="CAG8537008.1"/>
    <property type="molecule type" value="Genomic_DNA"/>
</dbReference>
<evidence type="ECO:0000313" key="3">
    <source>
        <dbReference type="EMBL" id="CAG8537008.1"/>
    </source>
</evidence>
<name>A0A9N9ANC7_9GLOM</name>